<dbReference type="Gene3D" id="3.40.390.10">
    <property type="entry name" value="Collagenase (Catalytic Domain)"/>
    <property type="match status" value="1"/>
</dbReference>
<dbReference type="GO" id="GO:0030574">
    <property type="term" value="P:collagen catabolic process"/>
    <property type="evidence" value="ECO:0007669"/>
    <property type="project" value="TreeGrafter"/>
</dbReference>
<feature type="binding site" evidence="12">
    <location>
        <position position="222"/>
    </location>
    <ligand>
        <name>Zn(2+)</name>
        <dbReference type="ChEBI" id="CHEBI:29105"/>
        <label>1</label>
    </ligand>
</feature>
<feature type="binding site" description="in inhibited form" evidence="12">
    <location>
        <position position="104"/>
    </location>
    <ligand>
        <name>Zn(2+)</name>
        <dbReference type="ChEBI" id="CHEBI:29105"/>
        <label>2</label>
        <note>catalytic</note>
    </ligand>
</feature>
<feature type="repeat" description="Hemopexin" evidence="14">
    <location>
        <begin position="479"/>
        <end position="526"/>
    </location>
</feature>
<keyword evidence="2" id="KW-0645">Protease</keyword>
<evidence type="ECO:0000256" key="10">
    <source>
        <dbReference type="PIRSR" id="PIRSR001191-1"/>
    </source>
</evidence>
<evidence type="ECO:0000256" key="6">
    <source>
        <dbReference type="ARBA" id="ARBA00022801"/>
    </source>
</evidence>
<evidence type="ECO:0000256" key="16">
    <source>
        <dbReference type="SAM" id="SignalP"/>
    </source>
</evidence>
<evidence type="ECO:0000256" key="7">
    <source>
        <dbReference type="ARBA" id="ARBA00022833"/>
    </source>
</evidence>
<dbReference type="SMART" id="SM00120">
    <property type="entry name" value="HX"/>
    <property type="match status" value="4"/>
</dbReference>
<feature type="domain" description="Peptidase metallopeptidase" evidence="17">
    <location>
        <begin position="130"/>
        <end position="294"/>
    </location>
</feature>
<feature type="repeat" description="Hemopexin" evidence="14">
    <location>
        <begin position="527"/>
        <end position="574"/>
    </location>
</feature>
<feature type="binding site" evidence="12">
    <location>
        <position position="196"/>
    </location>
    <ligand>
        <name>Zn(2+)</name>
        <dbReference type="ChEBI" id="CHEBI:29105"/>
        <label>1</label>
    </ligand>
</feature>
<dbReference type="SUPFAM" id="SSF50923">
    <property type="entry name" value="Hemopexin-like domain"/>
    <property type="match status" value="1"/>
</dbReference>
<evidence type="ECO:0000256" key="3">
    <source>
        <dbReference type="ARBA" id="ARBA00022723"/>
    </source>
</evidence>
<feature type="chain" id="PRO_5040416886" description="Peptidase metallopeptidase domain-containing protein" evidence="16">
    <location>
        <begin position="23"/>
        <end position="640"/>
    </location>
</feature>
<dbReference type="FunFam" id="3.40.390.10:FF:000022">
    <property type="entry name" value="Matrix metalloproteinase 1, isoform C"/>
    <property type="match status" value="1"/>
</dbReference>
<feature type="binding site" evidence="11">
    <location>
        <position position="259"/>
    </location>
    <ligand>
        <name>Zn(2+)</name>
        <dbReference type="ChEBI" id="CHEBI:29105"/>
        <label>2</label>
        <note>catalytic</note>
    </ligand>
</feature>
<feature type="region of interest" description="Disordered" evidence="15">
    <location>
        <begin position="295"/>
        <end position="323"/>
    </location>
</feature>
<feature type="binding site" evidence="12">
    <location>
        <position position="201"/>
    </location>
    <ligand>
        <name>Ca(2+)</name>
        <dbReference type="ChEBI" id="CHEBI:29108"/>
        <label>3</label>
    </ligand>
</feature>
<evidence type="ECO:0000256" key="11">
    <source>
        <dbReference type="PIRSR" id="PIRSR001191-2"/>
    </source>
</evidence>
<dbReference type="Pfam" id="PF00045">
    <property type="entry name" value="Hemopexin"/>
    <property type="match status" value="4"/>
</dbReference>
<reference evidence="18" key="2">
    <citation type="submission" date="2022-10" db="EMBL/GenBank/DDBJ databases">
        <authorList>
            <consortium name="ENA_rothamsted_submissions"/>
            <consortium name="culmorum"/>
            <person name="King R."/>
        </authorList>
    </citation>
    <scope>NUCLEOTIDE SEQUENCE</scope>
</reference>
<gene>
    <name evidence="18" type="ORF">CHIRRI_LOCUS4860</name>
</gene>
<feature type="binding site" evidence="12">
    <location>
        <position position="184"/>
    </location>
    <ligand>
        <name>Ca(2+)</name>
        <dbReference type="ChEBI" id="CHEBI:29108"/>
        <label>2</label>
    </ligand>
</feature>
<dbReference type="EMBL" id="OU895878">
    <property type="protein sequence ID" value="CAG9801940.1"/>
    <property type="molecule type" value="Genomic_DNA"/>
</dbReference>
<feature type="binding site" evidence="12">
    <location>
        <position position="224"/>
    </location>
    <ligand>
        <name>Ca(2+)</name>
        <dbReference type="ChEBI" id="CHEBI:29108"/>
        <label>3</label>
    </ligand>
</feature>
<dbReference type="InterPro" id="IPR021190">
    <property type="entry name" value="Pept_M10A"/>
</dbReference>
<dbReference type="FunFam" id="2.110.10.10:FF:000018">
    <property type="entry name" value="Matrix metallopeptidase 25b"/>
    <property type="match status" value="1"/>
</dbReference>
<dbReference type="Proteomes" id="UP001153620">
    <property type="component" value="Chromosome 2"/>
</dbReference>
<evidence type="ECO:0000259" key="17">
    <source>
        <dbReference type="SMART" id="SM00235"/>
    </source>
</evidence>
<dbReference type="CDD" id="cd00094">
    <property type="entry name" value="HX"/>
    <property type="match status" value="1"/>
</dbReference>
<feature type="binding site" evidence="12">
    <location>
        <position position="194"/>
    </location>
    <ligand>
        <name>Zn(2+)</name>
        <dbReference type="ChEBI" id="CHEBI:29105"/>
        <label>1</label>
    </ligand>
</feature>
<dbReference type="InterPro" id="IPR033739">
    <property type="entry name" value="M10A_MMP"/>
</dbReference>
<feature type="repeat" description="Hemopexin" evidence="14">
    <location>
        <begin position="432"/>
        <end position="477"/>
    </location>
</feature>
<name>A0A9N9WMW7_9DIPT</name>
<dbReference type="InterPro" id="IPR021158">
    <property type="entry name" value="Pept_M10A_Zn_BS"/>
</dbReference>
<evidence type="ECO:0000256" key="4">
    <source>
        <dbReference type="ARBA" id="ARBA00022729"/>
    </source>
</evidence>
<dbReference type="InterPro" id="IPR000585">
    <property type="entry name" value="Hemopexin-like_dom"/>
</dbReference>
<feature type="binding site" evidence="12">
    <location>
        <position position="436"/>
    </location>
    <ligand>
        <name>Ca(2+)</name>
        <dbReference type="ChEBI" id="CHEBI:29108"/>
        <label>4</label>
    </ligand>
</feature>
<feature type="binding site" evidence="11">
    <location>
        <position position="249"/>
    </location>
    <ligand>
        <name>Zn(2+)</name>
        <dbReference type="ChEBI" id="CHEBI:29105"/>
        <label>2</label>
        <note>catalytic</note>
    </ligand>
</feature>
<feature type="compositionally biased region" description="Basic and acidic residues" evidence="15">
    <location>
        <begin position="335"/>
        <end position="345"/>
    </location>
</feature>
<dbReference type="PIRSF" id="PIRSF001191">
    <property type="entry name" value="Peptidase_M10A_matrix"/>
    <property type="match status" value="1"/>
</dbReference>
<comment type="similarity">
    <text evidence="1">Belongs to the peptidase M10A family.</text>
</comment>
<evidence type="ECO:0000256" key="15">
    <source>
        <dbReference type="SAM" id="MobiDB-lite"/>
    </source>
</evidence>
<dbReference type="InterPro" id="IPR036375">
    <property type="entry name" value="Hemopexin-like_dom_sf"/>
</dbReference>
<feature type="binding site" evidence="12">
    <location>
        <position position="267"/>
    </location>
    <ligand>
        <name>Zn(2+)</name>
        <dbReference type="ChEBI" id="CHEBI:29105"/>
        <label>2</label>
        <note>catalytic</note>
    </ligand>
</feature>
<evidence type="ECO:0000313" key="19">
    <source>
        <dbReference type="Proteomes" id="UP001153620"/>
    </source>
</evidence>
<dbReference type="Pfam" id="PF00413">
    <property type="entry name" value="Peptidase_M10"/>
    <property type="match status" value="1"/>
</dbReference>
<dbReference type="GO" id="GO:0031012">
    <property type="term" value="C:extracellular matrix"/>
    <property type="evidence" value="ECO:0007669"/>
    <property type="project" value="InterPro"/>
</dbReference>
<evidence type="ECO:0000256" key="8">
    <source>
        <dbReference type="ARBA" id="ARBA00023049"/>
    </source>
</evidence>
<dbReference type="GO" id="GO:0030198">
    <property type="term" value="P:extracellular matrix organization"/>
    <property type="evidence" value="ECO:0007669"/>
    <property type="project" value="TreeGrafter"/>
</dbReference>
<feature type="binding site" evidence="12">
    <location>
        <position position="202"/>
    </location>
    <ligand>
        <name>Ca(2+)</name>
        <dbReference type="ChEBI" id="CHEBI:29108"/>
        <label>3</label>
    </ligand>
</feature>
<dbReference type="PROSITE" id="PS00546">
    <property type="entry name" value="CYSTEINE_SWITCH"/>
    <property type="match status" value="1"/>
</dbReference>
<evidence type="ECO:0000256" key="14">
    <source>
        <dbReference type="PROSITE-ProRule" id="PRU01011"/>
    </source>
</evidence>
<organism evidence="18 19">
    <name type="scientific">Chironomus riparius</name>
    <dbReference type="NCBI Taxonomy" id="315576"/>
    <lineage>
        <taxon>Eukaryota</taxon>
        <taxon>Metazoa</taxon>
        <taxon>Ecdysozoa</taxon>
        <taxon>Arthropoda</taxon>
        <taxon>Hexapoda</taxon>
        <taxon>Insecta</taxon>
        <taxon>Pterygota</taxon>
        <taxon>Neoptera</taxon>
        <taxon>Endopterygota</taxon>
        <taxon>Diptera</taxon>
        <taxon>Nematocera</taxon>
        <taxon>Chironomoidea</taxon>
        <taxon>Chironomidae</taxon>
        <taxon>Chironominae</taxon>
        <taxon>Chironomus</taxon>
    </lineage>
</organism>
<dbReference type="InterPro" id="IPR036365">
    <property type="entry name" value="PGBD-like_sf"/>
</dbReference>
<keyword evidence="12" id="KW-0106">Calcium</keyword>
<evidence type="ECO:0000256" key="13">
    <source>
        <dbReference type="PIRSR" id="PIRSR621190-3"/>
    </source>
</evidence>
<dbReference type="SUPFAM" id="SSF55486">
    <property type="entry name" value="Metalloproteases ('zincins'), catalytic domain"/>
    <property type="match status" value="1"/>
</dbReference>
<dbReference type="PRINTS" id="PR00138">
    <property type="entry name" value="MATRIXIN"/>
</dbReference>
<dbReference type="GO" id="GO:0004222">
    <property type="term" value="F:metalloendopeptidase activity"/>
    <property type="evidence" value="ECO:0007669"/>
    <property type="project" value="InterPro"/>
</dbReference>
<keyword evidence="6" id="KW-0378">Hydrolase</keyword>
<feature type="binding site" evidence="12">
    <location>
        <position position="227"/>
    </location>
    <ligand>
        <name>Ca(2+)</name>
        <dbReference type="ChEBI" id="CHEBI:29108"/>
        <label>1</label>
    </ligand>
</feature>
<dbReference type="InterPro" id="IPR002477">
    <property type="entry name" value="Peptidoglycan-bd-like"/>
</dbReference>
<dbReference type="PANTHER" id="PTHR10201:SF291">
    <property type="entry name" value="MATRIX METALLOPROTEINASE 1, ISOFORM C-RELATED"/>
    <property type="match status" value="1"/>
</dbReference>
<feature type="repeat" description="Hemopexin" evidence="14">
    <location>
        <begin position="380"/>
        <end position="428"/>
    </location>
</feature>
<keyword evidence="9" id="KW-0865">Zymogen</keyword>
<dbReference type="InterPro" id="IPR024079">
    <property type="entry name" value="MetalloPept_cat_dom_sf"/>
</dbReference>
<feature type="region of interest" description="Disordered" evidence="15">
    <location>
        <begin position="335"/>
        <end position="382"/>
    </location>
</feature>
<keyword evidence="4 16" id="KW-0732">Signal</keyword>
<dbReference type="GO" id="GO:0005615">
    <property type="term" value="C:extracellular space"/>
    <property type="evidence" value="ECO:0007669"/>
    <property type="project" value="TreeGrafter"/>
</dbReference>
<evidence type="ECO:0000256" key="9">
    <source>
        <dbReference type="ARBA" id="ARBA00023145"/>
    </source>
</evidence>
<feature type="binding site" evidence="12">
    <location>
        <position position="485"/>
    </location>
    <ligand>
        <name>Ca(2+)</name>
        <dbReference type="ChEBI" id="CHEBI:29108"/>
        <label>5</label>
    </ligand>
</feature>
<feature type="disulfide bond" evidence="13">
    <location>
        <begin position="383"/>
        <end position="574"/>
    </location>
</feature>
<dbReference type="AlphaFoldDB" id="A0A9N9WMW7"/>
<keyword evidence="7 11" id="KW-0862">Zinc</keyword>
<evidence type="ECO:0000256" key="12">
    <source>
        <dbReference type="PIRSR" id="PIRSR621190-2"/>
    </source>
</evidence>
<evidence type="ECO:0000256" key="1">
    <source>
        <dbReference type="ARBA" id="ARBA00010370"/>
    </source>
</evidence>
<dbReference type="CDD" id="cd04278">
    <property type="entry name" value="ZnMc_MMP"/>
    <property type="match status" value="1"/>
</dbReference>
<feature type="compositionally biased region" description="Low complexity" evidence="15">
    <location>
        <begin position="310"/>
        <end position="323"/>
    </location>
</feature>
<dbReference type="GO" id="GO:0008270">
    <property type="term" value="F:zinc ion binding"/>
    <property type="evidence" value="ECO:0007669"/>
    <property type="project" value="InterPro"/>
</dbReference>
<dbReference type="PROSITE" id="PS51642">
    <property type="entry name" value="HEMOPEXIN_2"/>
    <property type="match status" value="4"/>
</dbReference>
<accession>A0A9N9WMW7</accession>
<keyword evidence="3 11" id="KW-0479">Metal-binding</keyword>
<proteinExistence type="inferred from homology"/>
<dbReference type="InterPro" id="IPR006026">
    <property type="entry name" value="Peptidase_Metallo"/>
</dbReference>
<feature type="signal peptide" evidence="16">
    <location>
        <begin position="1"/>
        <end position="22"/>
    </location>
</feature>
<comment type="cofactor">
    <cofactor evidence="12">
        <name>Ca(2+)</name>
        <dbReference type="ChEBI" id="CHEBI:29108"/>
    </cofactor>
    <text evidence="12">Can bind about 5 Ca(2+) ions per subunit.</text>
</comment>
<feature type="compositionally biased region" description="Basic residues" evidence="15">
    <location>
        <begin position="367"/>
        <end position="378"/>
    </location>
</feature>
<feature type="binding site" evidence="12">
    <location>
        <position position="388"/>
    </location>
    <ligand>
        <name>Ca(2+)</name>
        <dbReference type="ChEBI" id="CHEBI:29108"/>
        <label>4</label>
    </ligand>
</feature>
<dbReference type="PANTHER" id="PTHR10201">
    <property type="entry name" value="MATRIX METALLOPROTEINASE"/>
    <property type="match status" value="1"/>
</dbReference>
<dbReference type="Pfam" id="PF01471">
    <property type="entry name" value="PG_binding_1"/>
    <property type="match status" value="1"/>
</dbReference>
<comment type="cofactor">
    <cofactor evidence="12">
        <name>Zn(2+)</name>
        <dbReference type="ChEBI" id="CHEBI:29105"/>
    </cofactor>
    <text evidence="12">Binds 2 Zn(2+) ions per subunit.</text>
</comment>
<feature type="active site" evidence="10">
    <location>
        <position position="250"/>
    </location>
</feature>
<keyword evidence="8" id="KW-0482">Metalloprotease</keyword>
<protein>
    <recommendedName>
        <fullName evidence="17">Peptidase metallopeptidase domain-containing protein</fullName>
    </recommendedName>
</protein>
<dbReference type="Gene3D" id="2.110.10.10">
    <property type="entry name" value="Hemopexin-like domain"/>
    <property type="match status" value="1"/>
</dbReference>
<feature type="binding site" evidence="12">
    <location>
        <position position="531"/>
    </location>
    <ligand>
        <name>Ca(2+)</name>
        <dbReference type="ChEBI" id="CHEBI:29108"/>
        <label>4</label>
    </ligand>
</feature>
<dbReference type="SMART" id="SM00235">
    <property type="entry name" value="ZnMc"/>
    <property type="match status" value="1"/>
</dbReference>
<dbReference type="OrthoDB" id="406838at2759"/>
<dbReference type="GO" id="GO:0006508">
    <property type="term" value="P:proteolysis"/>
    <property type="evidence" value="ECO:0007669"/>
    <property type="project" value="UniProtKB-KW"/>
</dbReference>
<dbReference type="InterPro" id="IPR018487">
    <property type="entry name" value="Hemopexin-like_repeat"/>
</dbReference>
<keyword evidence="19" id="KW-1185">Reference proteome</keyword>
<feature type="binding site" evidence="12">
    <location>
        <position position="220"/>
    </location>
    <ligand>
        <name>Ca(2+)</name>
        <dbReference type="ChEBI" id="CHEBI:29108"/>
        <label>2</label>
    </ligand>
</feature>
<feature type="binding site" evidence="12">
    <location>
        <position position="227"/>
    </location>
    <ligand>
        <name>Ca(2+)</name>
        <dbReference type="ChEBI" id="CHEBI:29108"/>
        <label>3</label>
    </ligand>
</feature>
<keyword evidence="5" id="KW-0677">Repeat</keyword>
<dbReference type="InterPro" id="IPR001818">
    <property type="entry name" value="Pept_M10_metallopeptidase"/>
</dbReference>
<evidence type="ECO:0000256" key="2">
    <source>
        <dbReference type="ARBA" id="ARBA00022670"/>
    </source>
</evidence>
<reference evidence="18" key="1">
    <citation type="submission" date="2022-01" db="EMBL/GenBank/DDBJ databases">
        <authorList>
            <person name="King R."/>
        </authorList>
    </citation>
    <scope>NUCLEOTIDE SEQUENCE</scope>
</reference>
<sequence>MKPRVRTIRFFIFFILVINIESHPRHERTGKRSNNNKLLTDYSDDVQNYLMEFGYLPKSNLETGNLRTEEQLRSAIRELQRYAGISETGTMDEKTRVLMTSPRCGVPDLGADDFLARNRRLRFKRYVIHEGLKWTNKNLTWSLVNQTMTNLSPGLARRIFHEALAVWSKSSNLNFREVNDPNADIQIMFAKGHHGDGYNFDGPGNVLAHAFYPGSQRGGDAHFDEEEDWHLDDRTIESDGTSLKNVAIHEFGHSLGLGHSSVKGAVMYPWYHGYRGEGDLPEDDKIAIQQLYGARDGKQWGPNPGRRHYYTSSTARTTPRTTTTRRYYPDRRTEATRRTGYEHQTRNPNNPRYYPAETTTTSTTTRKTTHHHHHHHHNKPDTCNTSYDAVTLIRGDIFIFKGRYLWRIGNDGLLSGYPYEITKMWKDLPHDMTHVDTVYENKRGQIVFFVGQQVYAFGTTTLLDGFPKPLSALGLPENLKKLDAALVWGHNNRTYFYSGTMYWRYDEDEMHVELDYPRDMSMWRGIGYDIDSAFQYKDGKTYFFKGKGYWQFDDMRMRTSHEYPKQSASRWMGCKQARQEHWKFNEKLFEEVGDVDDKNEDENSREIEVSSTTSTLGLVNRILIVSLVTFCSLINQLKMT</sequence>
<feature type="binding site" evidence="12">
    <location>
        <position position="209"/>
    </location>
    <ligand>
        <name>Zn(2+)</name>
        <dbReference type="ChEBI" id="CHEBI:29105"/>
        <label>1</label>
    </ligand>
</feature>
<feature type="binding site" evidence="11">
    <location>
        <position position="253"/>
    </location>
    <ligand>
        <name>Zn(2+)</name>
        <dbReference type="ChEBI" id="CHEBI:29105"/>
        <label>2</label>
        <note>catalytic</note>
    </ligand>
</feature>
<feature type="binding site" evidence="12">
    <location>
        <position position="218"/>
    </location>
    <ligand>
        <name>Ca(2+)</name>
        <dbReference type="ChEBI" id="CHEBI:29108"/>
        <label>2</label>
    </ligand>
</feature>
<evidence type="ECO:0000256" key="5">
    <source>
        <dbReference type="ARBA" id="ARBA00022737"/>
    </source>
</evidence>
<dbReference type="SUPFAM" id="SSF47090">
    <property type="entry name" value="PGBD-like"/>
    <property type="match status" value="1"/>
</dbReference>
<keyword evidence="13" id="KW-1015">Disulfide bond</keyword>
<evidence type="ECO:0000313" key="18">
    <source>
        <dbReference type="EMBL" id="CAG9801940.1"/>
    </source>
</evidence>